<comment type="cofactor">
    <cofactor evidence="2">
        <name>thiamine diphosphate</name>
        <dbReference type="ChEBI" id="CHEBI:58937"/>
    </cofactor>
</comment>
<organism evidence="4 5">
    <name type="scientific">Phellinidium pouzarii</name>
    <dbReference type="NCBI Taxonomy" id="167371"/>
    <lineage>
        <taxon>Eukaryota</taxon>
        <taxon>Fungi</taxon>
        <taxon>Dikarya</taxon>
        <taxon>Basidiomycota</taxon>
        <taxon>Agaricomycotina</taxon>
        <taxon>Agaricomycetes</taxon>
        <taxon>Hymenochaetales</taxon>
        <taxon>Hymenochaetaceae</taxon>
        <taxon>Phellinidium</taxon>
    </lineage>
</organism>
<protein>
    <recommendedName>
        <fullName evidence="2">2-oxoisovalerate dehydrogenase subunit alpha</fullName>
        <ecNumber evidence="2">1.2.4.4</ecNumber>
    </recommendedName>
    <alternativeName>
        <fullName evidence="2">Branched-chain alpha-keto acid dehydrogenase E1 component alpha chain</fullName>
    </alternativeName>
</protein>
<dbReference type="FunFam" id="3.40.50.970:FF:000055">
    <property type="entry name" value="2-oxoisovalerate dehydrogenase subunit alpha"/>
    <property type="match status" value="1"/>
</dbReference>
<dbReference type="Gene3D" id="3.40.50.970">
    <property type="match status" value="1"/>
</dbReference>
<name>A0A4S4L7B2_9AGAM</name>
<feature type="domain" description="Dehydrogenase E1 component" evidence="3">
    <location>
        <begin position="92"/>
        <end position="394"/>
    </location>
</feature>
<dbReference type="InterPro" id="IPR029061">
    <property type="entry name" value="THDP-binding"/>
</dbReference>
<dbReference type="PANTHER" id="PTHR43380">
    <property type="entry name" value="2-OXOISOVALERATE DEHYDROGENASE SUBUNIT ALPHA, MITOCHONDRIAL"/>
    <property type="match status" value="1"/>
</dbReference>
<accession>A0A4S4L7B2</accession>
<dbReference type="OrthoDB" id="3845at2759"/>
<dbReference type="EC" id="1.2.4.4" evidence="2"/>
<dbReference type="AlphaFoldDB" id="A0A4S4L7B2"/>
<dbReference type="CDD" id="cd02000">
    <property type="entry name" value="TPP_E1_PDC_ADC_BCADC"/>
    <property type="match status" value="1"/>
</dbReference>
<evidence type="ECO:0000256" key="2">
    <source>
        <dbReference type="RuleBase" id="RU365014"/>
    </source>
</evidence>
<dbReference type="PANTHER" id="PTHR43380:SF1">
    <property type="entry name" value="2-OXOISOVALERATE DEHYDROGENASE SUBUNIT ALPHA, MITOCHONDRIAL"/>
    <property type="match status" value="1"/>
</dbReference>
<sequence>MISSTRRTFSVHRAALHRRYLATSAPQGPSGHHGLLPGSSQSAITSKLHFFNSVMGNDETIPTYRIISKDGEPVEGATLPNIDEGFGRRIYETMSTLPLMDNVLYNVQRQGKISFYMTSHGEEASIVGSAAALAPDDEILGQYREAGAILWRGLTVEEYIAQCFGNDEDKATKGRQMPVHIGSPKYHFHTISSPLATQIPQAAGVGYALKRDPKRRGKNCAMVYFGEGAASEGDFHAGMLLASTIPSPTLFFARNNGFAISTPSSEQYHGDGIASRGAGYGVDTVRVDGNDVLAVLSATREARRRCVEYGRAVLVEAMTYRISHHSTSDDSFAYRARSEVDNWVKSDNPLSRFRLFLEGRGWWSSAEEEDMKTRIKKTVMQAFKRAESRKRPELKELFRDVYAGPEPWNIVRNDAFRHFYYSKHRFINAFPSEFFATIANIQTEQREELATLLKKYGQVWEPWKRELVKFKGSGQELTQVKK</sequence>
<dbReference type="SUPFAM" id="SSF52518">
    <property type="entry name" value="Thiamin diphosphate-binding fold (THDP-binding)"/>
    <property type="match status" value="1"/>
</dbReference>
<dbReference type="GO" id="GO:0003863">
    <property type="term" value="F:branched-chain 2-oxo acid dehydrogenase activity"/>
    <property type="evidence" value="ECO:0007669"/>
    <property type="project" value="UniProtKB-EC"/>
</dbReference>
<dbReference type="Proteomes" id="UP000308199">
    <property type="component" value="Unassembled WGS sequence"/>
</dbReference>
<evidence type="ECO:0000313" key="5">
    <source>
        <dbReference type="Proteomes" id="UP000308199"/>
    </source>
</evidence>
<comment type="catalytic activity">
    <reaction evidence="2">
        <text>N(6)-[(R)-lipoyl]-L-lysyl-[protein] + 3-methyl-2-oxobutanoate + H(+) = N(6)-[(R)-S(8)-2-methylpropanoyldihydrolipoyl]-L-lysyl-[protein] + CO2</text>
        <dbReference type="Rhea" id="RHEA:13457"/>
        <dbReference type="Rhea" id="RHEA-COMP:10474"/>
        <dbReference type="Rhea" id="RHEA-COMP:10497"/>
        <dbReference type="ChEBI" id="CHEBI:11851"/>
        <dbReference type="ChEBI" id="CHEBI:15378"/>
        <dbReference type="ChEBI" id="CHEBI:16526"/>
        <dbReference type="ChEBI" id="CHEBI:83099"/>
        <dbReference type="ChEBI" id="CHEBI:83142"/>
        <dbReference type="EC" id="1.2.4.4"/>
    </reaction>
</comment>
<evidence type="ECO:0000259" key="3">
    <source>
        <dbReference type="Pfam" id="PF00676"/>
    </source>
</evidence>
<dbReference type="EMBL" id="SGPK01000255">
    <property type="protein sequence ID" value="THH05530.1"/>
    <property type="molecule type" value="Genomic_DNA"/>
</dbReference>
<evidence type="ECO:0000256" key="1">
    <source>
        <dbReference type="ARBA" id="ARBA00023002"/>
    </source>
</evidence>
<keyword evidence="5" id="KW-1185">Reference proteome</keyword>
<dbReference type="GO" id="GO:0009083">
    <property type="term" value="P:branched-chain amino acid catabolic process"/>
    <property type="evidence" value="ECO:0007669"/>
    <property type="project" value="TreeGrafter"/>
</dbReference>
<proteinExistence type="inferred from homology"/>
<dbReference type="InterPro" id="IPR001017">
    <property type="entry name" value="DH_E1"/>
</dbReference>
<reference evidence="4 5" key="1">
    <citation type="submission" date="2019-02" db="EMBL/GenBank/DDBJ databases">
        <title>Genome sequencing of the rare red list fungi Phellinidium pouzarii.</title>
        <authorList>
            <person name="Buettner E."/>
            <person name="Kellner H."/>
        </authorList>
    </citation>
    <scope>NUCLEOTIDE SEQUENCE [LARGE SCALE GENOMIC DNA]</scope>
    <source>
        <strain evidence="4 5">DSM 108285</strain>
    </source>
</reference>
<comment type="function">
    <text evidence="2">The branched-chain alpha-keto dehydrogenase complex catalyzes the overall conversion of alpha-keto acids to acyl-CoA and CO(2). It contains multiple copies of three enzymatic components: branched-chain alpha-keto acid decarboxylase (E1), lipoamide acyltransferase (E2) and lipoamide dehydrogenase (E3).</text>
</comment>
<evidence type="ECO:0000313" key="4">
    <source>
        <dbReference type="EMBL" id="THH05530.1"/>
    </source>
</evidence>
<dbReference type="InterPro" id="IPR050771">
    <property type="entry name" value="Alpha-ketoacid_DH_E1_comp"/>
</dbReference>
<keyword evidence="1 2" id="KW-0560">Oxidoreductase</keyword>
<comment type="similarity">
    <text evidence="2">Belongs to the BCKDHA family.</text>
</comment>
<dbReference type="Pfam" id="PF00676">
    <property type="entry name" value="E1_dh"/>
    <property type="match status" value="1"/>
</dbReference>
<comment type="caution">
    <text evidence="4">The sequence shown here is derived from an EMBL/GenBank/DDBJ whole genome shotgun (WGS) entry which is preliminary data.</text>
</comment>
<keyword evidence="2" id="KW-0786">Thiamine pyrophosphate</keyword>
<gene>
    <name evidence="4" type="ORF">EW145_g4727</name>
</gene>